<dbReference type="InterPro" id="IPR006528">
    <property type="entry name" value="Phage_head_morphogenesis_dom"/>
</dbReference>
<dbReference type="RefSeq" id="WP_378141786.1">
    <property type="nucleotide sequence ID" value="NZ_JBHSEF010000023.1"/>
</dbReference>
<name>A0ABV8UX70_9BACL</name>
<evidence type="ECO:0000256" key="1">
    <source>
        <dbReference type="SAM" id="Coils"/>
    </source>
</evidence>
<comment type="caution">
    <text evidence="3">The sequence shown here is derived from an EMBL/GenBank/DDBJ whole genome shotgun (WGS) entry which is preliminary data.</text>
</comment>
<feature type="coiled-coil region" evidence="1">
    <location>
        <begin position="19"/>
        <end position="46"/>
    </location>
</feature>
<feature type="domain" description="Phage head morphogenesis" evidence="2">
    <location>
        <begin position="198"/>
        <end position="303"/>
    </location>
</feature>
<evidence type="ECO:0000259" key="2">
    <source>
        <dbReference type="Pfam" id="PF04233"/>
    </source>
</evidence>
<reference evidence="4" key="1">
    <citation type="journal article" date="2019" name="Int. J. Syst. Evol. Microbiol.">
        <title>The Global Catalogue of Microorganisms (GCM) 10K type strain sequencing project: providing services to taxonomists for standard genome sequencing and annotation.</title>
        <authorList>
            <consortium name="The Broad Institute Genomics Platform"/>
            <consortium name="The Broad Institute Genome Sequencing Center for Infectious Disease"/>
            <person name="Wu L."/>
            <person name="Ma J."/>
        </authorList>
    </citation>
    <scope>NUCLEOTIDE SEQUENCE [LARGE SCALE GENOMIC DNA]</scope>
    <source>
        <strain evidence="4">CCUG 50353</strain>
    </source>
</reference>
<keyword evidence="4" id="KW-1185">Reference proteome</keyword>
<organism evidence="3 4">
    <name type="scientific">Chryseomicrobium palamuruense</name>
    <dbReference type="NCBI Taxonomy" id="682973"/>
    <lineage>
        <taxon>Bacteria</taxon>
        <taxon>Bacillati</taxon>
        <taxon>Bacillota</taxon>
        <taxon>Bacilli</taxon>
        <taxon>Bacillales</taxon>
        <taxon>Caryophanaceae</taxon>
        <taxon>Chryseomicrobium</taxon>
    </lineage>
</organism>
<evidence type="ECO:0000313" key="3">
    <source>
        <dbReference type="EMBL" id="MFC4355316.1"/>
    </source>
</evidence>
<proteinExistence type="predicted"/>
<gene>
    <name evidence="3" type="ORF">ACFO0S_09680</name>
</gene>
<evidence type="ECO:0000313" key="4">
    <source>
        <dbReference type="Proteomes" id="UP001595733"/>
    </source>
</evidence>
<sequence>MKNDAYWIQRFEQMEAAVNKKAERNIISMERQFNAAQREIEEKIQVWYQRLAKNNNISMQEARRLLSSQELAEFKWDVKEYIKYGELNDMNQLWMTQLENASARYHISKLEAMKIQMQQSLEVLYGNQLDELDAFARSVYTEGYYQTLFEIQKGFNIGFDVSALDKNRIDKIIAKPWAADGRNFSTRIWDNKSKLINELHNELTQMVITGSSPDVAIKNIAKKMNAPKSNAISLVMTEASYFASASQKDAFNELDVEKFEIVATLDSSTSLICRTLDGKVFEMKDYQPGVTAPPFHVRCRSVTVPSFDDEFDLGERAARDENGQTYYVPSNMTYPEWEKTFLDGGNKTNVVPVDNSAPIKSRIAKKHERTFNGHEKADIYTDELQTILDGVTAADLLLYDRLSEHVKNNQYFSKSGAHYSPSSRMVKMNMQANSWEKKAETGRQGAWGTKFHEEFHQLDWLLANTRLAKDVDGNTYGFYTLTHTETIHGAKMLAAIQEDVLNMVNKAIDWENGRNGQSIKHLKSLDRISSDARLAFFRYLIDRFPDEKSRAQIALFSDAFGMVTKARLSPHNNRFWGHDNAYSKDGGFNGATSEVWAEFGSYKFVYDAETRTIIDELMPNTISTYEEVYQLVLDYIQTHELDYK</sequence>
<protein>
    <submittedName>
        <fullName evidence="3">Minor capsid protein</fullName>
    </submittedName>
</protein>
<dbReference type="EMBL" id="JBHSEF010000023">
    <property type="protein sequence ID" value="MFC4355316.1"/>
    <property type="molecule type" value="Genomic_DNA"/>
</dbReference>
<keyword evidence="1" id="KW-0175">Coiled coil</keyword>
<dbReference type="Proteomes" id="UP001595733">
    <property type="component" value="Unassembled WGS sequence"/>
</dbReference>
<dbReference type="Pfam" id="PF04233">
    <property type="entry name" value="Phage_Mu_F"/>
    <property type="match status" value="1"/>
</dbReference>
<dbReference type="NCBIfam" id="TIGR01641">
    <property type="entry name" value="phageSPP1_gp7"/>
    <property type="match status" value="1"/>
</dbReference>
<accession>A0ABV8UX70</accession>